<dbReference type="InterPro" id="IPR034151">
    <property type="entry name" value="TOPRIM_DnaG_bac"/>
</dbReference>
<dbReference type="FunFam" id="3.40.1360.10:FF:000002">
    <property type="entry name" value="DNA primase"/>
    <property type="match status" value="1"/>
</dbReference>
<dbReference type="Gene3D" id="3.40.1360.10">
    <property type="match status" value="1"/>
</dbReference>
<dbReference type="InterPro" id="IPR013264">
    <property type="entry name" value="DNAG_N"/>
</dbReference>
<dbReference type="GO" id="GO:0005737">
    <property type="term" value="C:cytoplasm"/>
    <property type="evidence" value="ECO:0007669"/>
    <property type="project" value="TreeGrafter"/>
</dbReference>
<evidence type="ECO:0000259" key="1">
    <source>
        <dbReference type="PROSITE" id="PS50880"/>
    </source>
</evidence>
<dbReference type="InterPro" id="IPR006171">
    <property type="entry name" value="TOPRIM_dom"/>
</dbReference>
<dbReference type="InterPro" id="IPR006295">
    <property type="entry name" value="DNA_primase_DnaG"/>
</dbReference>
<reference evidence="2" key="1">
    <citation type="submission" date="2018-05" db="EMBL/GenBank/DDBJ databases">
        <authorList>
            <person name="Lanie J.A."/>
            <person name="Ng W.-L."/>
            <person name="Kazmierczak K.M."/>
            <person name="Andrzejewski T.M."/>
            <person name="Davidsen T.M."/>
            <person name="Wayne K.J."/>
            <person name="Tettelin H."/>
            <person name="Glass J.I."/>
            <person name="Rusch D."/>
            <person name="Podicherti R."/>
            <person name="Tsui H.-C.T."/>
            <person name="Winkler M.E."/>
        </authorList>
    </citation>
    <scope>NUCLEOTIDE SEQUENCE</scope>
</reference>
<protein>
    <recommendedName>
        <fullName evidence="1">Toprim domain-containing protein</fullName>
    </recommendedName>
</protein>
<feature type="non-terminal residue" evidence="2">
    <location>
        <position position="1"/>
    </location>
</feature>
<dbReference type="Pfam" id="PF13662">
    <property type="entry name" value="Toprim_4"/>
    <property type="match status" value="1"/>
</dbReference>
<dbReference type="Pfam" id="PF08275">
    <property type="entry name" value="DNAG_N"/>
    <property type="match status" value="1"/>
</dbReference>
<dbReference type="PROSITE" id="PS50880">
    <property type="entry name" value="TOPRIM"/>
    <property type="match status" value="1"/>
</dbReference>
<dbReference type="SUPFAM" id="SSF56731">
    <property type="entry name" value="DNA primase core"/>
    <property type="match status" value="1"/>
</dbReference>
<dbReference type="PANTHER" id="PTHR30313">
    <property type="entry name" value="DNA PRIMASE"/>
    <property type="match status" value="1"/>
</dbReference>
<feature type="domain" description="Toprim" evidence="1">
    <location>
        <begin position="140"/>
        <end position="222"/>
    </location>
</feature>
<dbReference type="PANTHER" id="PTHR30313:SF2">
    <property type="entry name" value="DNA PRIMASE"/>
    <property type="match status" value="1"/>
</dbReference>
<dbReference type="CDD" id="cd03364">
    <property type="entry name" value="TOPRIM_DnaG_primases"/>
    <property type="match status" value="1"/>
</dbReference>
<proteinExistence type="predicted"/>
<feature type="non-terminal residue" evidence="2">
    <location>
        <position position="290"/>
    </location>
</feature>
<dbReference type="InterPro" id="IPR037068">
    <property type="entry name" value="DNA_primase_core_N_sf"/>
</dbReference>
<dbReference type="EMBL" id="UINC01146506">
    <property type="protein sequence ID" value="SVD37275.1"/>
    <property type="molecule type" value="Genomic_DNA"/>
</dbReference>
<dbReference type="NCBIfam" id="TIGR01391">
    <property type="entry name" value="dnaG"/>
    <property type="match status" value="1"/>
</dbReference>
<organism evidence="2">
    <name type="scientific">marine metagenome</name>
    <dbReference type="NCBI Taxonomy" id="408172"/>
    <lineage>
        <taxon>unclassified sequences</taxon>
        <taxon>metagenomes</taxon>
        <taxon>ecological metagenomes</taxon>
    </lineage>
</organism>
<dbReference type="Gene3D" id="3.90.980.10">
    <property type="entry name" value="DNA primase, catalytic core, N-terminal domain"/>
    <property type="match status" value="1"/>
</dbReference>
<name>A0A382UU22_9ZZZZ</name>
<gene>
    <name evidence="2" type="ORF">METZ01_LOCUS390129</name>
</gene>
<dbReference type="InterPro" id="IPR050219">
    <property type="entry name" value="DnaG_primase"/>
</dbReference>
<dbReference type="SMART" id="SM00493">
    <property type="entry name" value="TOPRIM"/>
    <property type="match status" value="1"/>
</dbReference>
<evidence type="ECO:0000313" key="2">
    <source>
        <dbReference type="EMBL" id="SVD37275.1"/>
    </source>
</evidence>
<sequence length="290" mass="31908">QVAADWLGGQLSGIAGKGAREYLKGRGLTSATISRFRLGYAPDARDRMKQTLLARGLTEIQLLEAGLLIKPDGGGESYDRFRNRLIFPITDAKGRVVAFGGRALGDQRAKYLNSPESPIFHKGNLLYNLVNARQPARDRDRLVVVEGYMDVIAMDQTGLSFVVAPLGTALTEQQMIALWRLVPEPRLCFDGDAAGQRAALRAAERALSIVKPGYSLRFVILPDGEDPDSLIRTKGSEAFSELLNKAVPLSDLLWRARLLARNPDTPEKWAGLRKDIRDTVQLIGDRTVQA</sequence>
<dbReference type="AlphaFoldDB" id="A0A382UU22"/>
<accession>A0A382UU22</accession>
<dbReference type="GO" id="GO:0006269">
    <property type="term" value="P:DNA replication, synthesis of primer"/>
    <property type="evidence" value="ECO:0007669"/>
    <property type="project" value="InterPro"/>
</dbReference>